<keyword evidence="2" id="KW-1133">Transmembrane helix</keyword>
<sequence>MLAFLVVGVTFLGLIGALVVFAVDGQYDLLLGVIAAMTNIASGSLGYYFGVRSSQGATLKHPLRKLRKEEEDSSTAPTLYESDEV</sequence>
<gene>
    <name evidence="3" type="ORF">LCPAC304_01430</name>
</gene>
<evidence type="ECO:0000256" key="1">
    <source>
        <dbReference type="SAM" id="MobiDB-lite"/>
    </source>
</evidence>
<keyword evidence="2" id="KW-0472">Membrane</keyword>
<dbReference type="EMBL" id="MK500565">
    <property type="protein sequence ID" value="QBK91805.1"/>
    <property type="molecule type" value="Genomic_DNA"/>
</dbReference>
<feature type="region of interest" description="Disordered" evidence="1">
    <location>
        <begin position="64"/>
        <end position="85"/>
    </location>
</feature>
<protein>
    <recommendedName>
        <fullName evidence="4">Transmembrane protein</fullName>
    </recommendedName>
</protein>
<organism evidence="3">
    <name type="scientific">Pithovirus LCPAC304</name>
    <dbReference type="NCBI Taxonomy" id="2506594"/>
    <lineage>
        <taxon>Viruses</taxon>
        <taxon>Pithoviruses</taxon>
    </lineage>
</organism>
<evidence type="ECO:0008006" key="4">
    <source>
        <dbReference type="Google" id="ProtNLM"/>
    </source>
</evidence>
<evidence type="ECO:0000313" key="3">
    <source>
        <dbReference type="EMBL" id="QBK91805.1"/>
    </source>
</evidence>
<keyword evidence="2" id="KW-0812">Transmembrane</keyword>
<name>A0A481Z8J9_9VIRU</name>
<feature type="transmembrane region" description="Helical" evidence="2">
    <location>
        <begin position="32"/>
        <end position="51"/>
    </location>
</feature>
<accession>A0A481Z8J9</accession>
<evidence type="ECO:0000256" key="2">
    <source>
        <dbReference type="SAM" id="Phobius"/>
    </source>
</evidence>
<reference evidence="3" key="1">
    <citation type="journal article" date="2019" name="MBio">
        <title>Virus Genomes from Deep Sea Sediments Expand the Ocean Megavirome and Support Independent Origins of Viral Gigantism.</title>
        <authorList>
            <person name="Backstrom D."/>
            <person name="Yutin N."/>
            <person name="Jorgensen S.L."/>
            <person name="Dharamshi J."/>
            <person name="Homa F."/>
            <person name="Zaremba-Niedwiedzka K."/>
            <person name="Spang A."/>
            <person name="Wolf Y.I."/>
            <person name="Koonin E.V."/>
            <person name="Ettema T.J."/>
        </authorList>
    </citation>
    <scope>NUCLEOTIDE SEQUENCE</scope>
</reference>
<proteinExistence type="predicted"/>